<keyword evidence="2 4" id="KW-0689">Ribosomal protein</keyword>
<evidence type="ECO:0000313" key="6">
    <source>
        <dbReference type="EMBL" id="OGY93585.1"/>
    </source>
</evidence>
<dbReference type="GO" id="GO:0022627">
    <property type="term" value="C:cytosolic small ribosomal subunit"/>
    <property type="evidence" value="ECO:0007669"/>
    <property type="project" value="TreeGrafter"/>
</dbReference>
<dbReference type="Pfam" id="PF01084">
    <property type="entry name" value="Ribosomal_S18"/>
    <property type="match status" value="1"/>
</dbReference>
<evidence type="ECO:0000256" key="4">
    <source>
        <dbReference type="HAMAP-Rule" id="MF_00270"/>
    </source>
</evidence>
<accession>A0A1G2BWM5</accession>
<dbReference type="AlphaFoldDB" id="A0A1G2BWM5"/>
<dbReference type="NCBIfam" id="TIGR00165">
    <property type="entry name" value="S18"/>
    <property type="match status" value="1"/>
</dbReference>
<dbReference type="PANTHER" id="PTHR13479">
    <property type="entry name" value="30S RIBOSOMAL PROTEIN S18"/>
    <property type="match status" value="1"/>
</dbReference>
<gene>
    <name evidence="4" type="primary">rpsR</name>
    <name evidence="6" type="ORF">A2406_04430</name>
</gene>
<dbReference type="EMBL" id="MHKQ01000019">
    <property type="protein sequence ID" value="OGY93585.1"/>
    <property type="molecule type" value="Genomic_DNA"/>
</dbReference>
<evidence type="ECO:0000256" key="3">
    <source>
        <dbReference type="ARBA" id="ARBA00023274"/>
    </source>
</evidence>
<dbReference type="PANTHER" id="PTHR13479:SF40">
    <property type="entry name" value="SMALL RIBOSOMAL SUBUNIT PROTEIN BS18M"/>
    <property type="match status" value="1"/>
</dbReference>
<sequence>MHKKQTSKYCHFCVNNISDIDYKNWQQLKRFTSSYGKIVPKRRNGVCSKHQRKMAQAIKRARFMALLPYVAK</sequence>
<dbReference type="GO" id="GO:0003735">
    <property type="term" value="F:structural constituent of ribosome"/>
    <property type="evidence" value="ECO:0007669"/>
    <property type="project" value="InterPro"/>
</dbReference>
<evidence type="ECO:0000256" key="5">
    <source>
        <dbReference type="RuleBase" id="RU003910"/>
    </source>
</evidence>
<dbReference type="SUPFAM" id="SSF46911">
    <property type="entry name" value="Ribosomal protein S18"/>
    <property type="match status" value="1"/>
</dbReference>
<comment type="subunit">
    <text evidence="4">Part of the 30S ribosomal subunit. Forms a tight heterodimer with protein bS6.</text>
</comment>
<keyword evidence="4" id="KW-0694">RNA-binding</keyword>
<comment type="similarity">
    <text evidence="1 4 5">Belongs to the bacterial ribosomal protein bS18 family.</text>
</comment>
<dbReference type="GO" id="GO:0070181">
    <property type="term" value="F:small ribosomal subunit rRNA binding"/>
    <property type="evidence" value="ECO:0007669"/>
    <property type="project" value="TreeGrafter"/>
</dbReference>
<comment type="caution">
    <text evidence="6">The sequence shown here is derived from an EMBL/GenBank/DDBJ whole genome shotgun (WGS) entry which is preliminary data.</text>
</comment>
<name>A0A1G2BWM5_9BACT</name>
<evidence type="ECO:0000256" key="2">
    <source>
        <dbReference type="ARBA" id="ARBA00022980"/>
    </source>
</evidence>
<dbReference type="InterPro" id="IPR036870">
    <property type="entry name" value="Ribosomal_bS18_sf"/>
</dbReference>
<evidence type="ECO:0000313" key="7">
    <source>
        <dbReference type="Proteomes" id="UP000177626"/>
    </source>
</evidence>
<keyword evidence="3 4" id="KW-0687">Ribonucleoprotein</keyword>
<keyword evidence="4" id="KW-0699">rRNA-binding</keyword>
<dbReference type="Proteomes" id="UP000177626">
    <property type="component" value="Unassembled WGS sequence"/>
</dbReference>
<evidence type="ECO:0000256" key="1">
    <source>
        <dbReference type="ARBA" id="ARBA00005589"/>
    </source>
</evidence>
<dbReference type="Gene3D" id="4.10.640.10">
    <property type="entry name" value="Ribosomal protein S18"/>
    <property type="match status" value="1"/>
</dbReference>
<dbReference type="HAMAP" id="MF_00270">
    <property type="entry name" value="Ribosomal_bS18"/>
    <property type="match status" value="1"/>
</dbReference>
<organism evidence="6 7">
    <name type="scientific">Candidatus Komeilibacteria bacterium RIFOXYC1_FULL_37_11</name>
    <dbReference type="NCBI Taxonomy" id="1798555"/>
    <lineage>
        <taxon>Bacteria</taxon>
        <taxon>Candidatus Komeiliibacteriota</taxon>
    </lineage>
</organism>
<dbReference type="GO" id="GO:0006412">
    <property type="term" value="P:translation"/>
    <property type="evidence" value="ECO:0007669"/>
    <property type="project" value="UniProtKB-UniRule"/>
</dbReference>
<dbReference type="InterPro" id="IPR001648">
    <property type="entry name" value="Ribosomal_bS18"/>
</dbReference>
<comment type="function">
    <text evidence="4">Binds as a heterodimer with protein bS6 to the central domain of the 16S rRNA, where it helps stabilize the platform of the 30S subunit.</text>
</comment>
<protein>
    <recommendedName>
        <fullName evidence="4">Small ribosomal subunit protein bS18</fullName>
    </recommendedName>
</protein>
<proteinExistence type="inferred from homology"/>
<dbReference type="PRINTS" id="PR00974">
    <property type="entry name" value="RIBOSOMALS18"/>
</dbReference>
<reference evidence="6 7" key="1">
    <citation type="journal article" date="2016" name="Nat. Commun.">
        <title>Thousands of microbial genomes shed light on interconnected biogeochemical processes in an aquifer system.</title>
        <authorList>
            <person name="Anantharaman K."/>
            <person name="Brown C.T."/>
            <person name="Hug L.A."/>
            <person name="Sharon I."/>
            <person name="Castelle C.J."/>
            <person name="Probst A.J."/>
            <person name="Thomas B.C."/>
            <person name="Singh A."/>
            <person name="Wilkins M.J."/>
            <person name="Karaoz U."/>
            <person name="Brodie E.L."/>
            <person name="Williams K.H."/>
            <person name="Hubbard S.S."/>
            <person name="Banfield J.F."/>
        </authorList>
    </citation>
    <scope>NUCLEOTIDE SEQUENCE [LARGE SCALE GENOMIC DNA]</scope>
</reference>